<proteinExistence type="predicted"/>
<evidence type="ECO:0000313" key="1">
    <source>
        <dbReference type="EMBL" id="SGZ55668.1"/>
    </source>
</evidence>
<dbReference type="AlphaFoldDB" id="A0A1L0DGL7"/>
<name>A0A1L0DGL7_9ASCO</name>
<organism evidence="1 2">
    <name type="scientific">Sungouiella intermedia</name>
    <dbReference type="NCBI Taxonomy" id="45354"/>
    <lineage>
        <taxon>Eukaryota</taxon>
        <taxon>Fungi</taxon>
        <taxon>Dikarya</taxon>
        <taxon>Ascomycota</taxon>
        <taxon>Saccharomycotina</taxon>
        <taxon>Pichiomycetes</taxon>
        <taxon>Metschnikowiaceae</taxon>
        <taxon>Sungouiella</taxon>
    </lineage>
</organism>
<dbReference type="Proteomes" id="UP000182259">
    <property type="component" value="Chromosome IV"/>
</dbReference>
<reference evidence="1 2" key="1">
    <citation type="submission" date="2016-10" db="EMBL/GenBank/DDBJ databases">
        <authorList>
            <person name="de Groot N.N."/>
        </authorList>
    </citation>
    <scope>NUCLEOTIDE SEQUENCE [LARGE SCALE GENOMIC DNA]</scope>
    <source>
        <strain evidence="1 2">PYCC 4715</strain>
    </source>
</reference>
<gene>
    <name evidence="1" type="ORF">SAMEA4029009_CIC11G00000004282</name>
</gene>
<accession>A0A1L0DGL7</accession>
<protein>
    <submittedName>
        <fullName evidence="1">CIC11C00000004282</fullName>
    </submittedName>
</protein>
<dbReference type="EMBL" id="LT635767">
    <property type="protein sequence ID" value="SGZ55668.1"/>
    <property type="molecule type" value="Genomic_DNA"/>
</dbReference>
<evidence type="ECO:0000313" key="2">
    <source>
        <dbReference type="Proteomes" id="UP000182259"/>
    </source>
</evidence>
<sequence>MIDDEKLEYLTTPHSNFPESSPQCTQFSSPYQKIKVKFLITSWWKVREYNVEFWFPPSTTLVEARDIANRQLTNDYSEPAGNFNWIFARGQKWVSCNVVFIKRGLLAGNLNQTIGELDSDHQLYFSNSIECFQMRDKLLLLLFRLLAPLLLTFLSDAMKRKPSGKKSAQG</sequence>